<comment type="caution">
    <text evidence="9">The sequence shown here is derived from an EMBL/GenBank/DDBJ whole genome shotgun (WGS) entry which is preliminary data.</text>
</comment>
<dbReference type="GO" id="GO:0003887">
    <property type="term" value="F:DNA-directed DNA polymerase activity"/>
    <property type="evidence" value="ECO:0007669"/>
    <property type="project" value="UniProtKB-EC"/>
</dbReference>
<sequence length="400" mass="45169">MNVPTWDGYTYALVMVEVSCCYPTACLLRSKEDIDPAVYNIIALLKRQLHVKAYHIRSNNGTEFVNSVMDNFCKTNGIIHETSNPYHPEQNRIAEYAIAIFLEMMRCILHAAEIDLRYWGEAFILASIDLPRVTTEEIDEFINDAIDDKTPSESKSGQATGTTEQTLSTPPTIVSPLLHLPPAPKKTAKWSNLPKCKLSSCTQKPVQHYGQHETTYIAFLTIGGEPENYWEMMDSSSRDGWQTAIDAEYCQLKERGVFEWVENLPGGKKVVGGHIVYYDKLNGHGNHIKYKAHIVAQESVKIPGKDFTGTFSSVAKFTTLCAFLSLAAFLDFDIHQINIVGAYLQGDLNEEIYMEIPEGINDLDAKGGYWHLQKPLYGLKQVGRQWKKHLHEVLMELGFV</sequence>
<evidence type="ECO:0000256" key="3">
    <source>
        <dbReference type="ARBA" id="ARBA00022801"/>
    </source>
</evidence>
<evidence type="ECO:0000256" key="6">
    <source>
        <dbReference type="ARBA" id="ARBA00049244"/>
    </source>
</evidence>
<gene>
    <name evidence="9" type="ORF">NP233_g7966</name>
</gene>
<dbReference type="GO" id="GO:0032196">
    <property type="term" value="P:transposition"/>
    <property type="evidence" value="ECO:0007669"/>
    <property type="project" value="UniProtKB-KW"/>
</dbReference>
<comment type="catalytic activity">
    <reaction evidence="5">
        <text>DNA(n) + a 2'-deoxyribonucleoside 5'-triphosphate = DNA(n+1) + diphosphate</text>
        <dbReference type="Rhea" id="RHEA:22508"/>
        <dbReference type="Rhea" id="RHEA-COMP:17339"/>
        <dbReference type="Rhea" id="RHEA-COMP:17340"/>
        <dbReference type="ChEBI" id="CHEBI:33019"/>
        <dbReference type="ChEBI" id="CHEBI:61560"/>
        <dbReference type="ChEBI" id="CHEBI:173112"/>
        <dbReference type="EC" id="2.7.7.49"/>
    </reaction>
</comment>
<organism evidence="9 10">
    <name type="scientific">Leucocoprinus birnbaumii</name>
    <dbReference type="NCBI Taxonomy" id="56174"/>
    <lineage>
        <taxon>Eukaryota</taxon>
        <taxon>Fungi</taxon>
        <taxon>Dikarya</taxon>
        <taxon>Basidiomycota</taxon>
        <taxon>Agaricomycotina</taxon>
        <taxon>Agaricomycetes</taxon>
        <taxon>Agaricomycetidae</taxon>
        <taxon>Agaricales</taxon>
        <taxon>Agaricineae</taxon>
        <taxon>Agaricaceae</taxon>
        <taxon>Leucocoprinus</taxon>
    </lineage>
</organism>
<feature type="compositionally biased region" description="Polar residues" evidence="7">
    <location>
        <begin position="153"/>
        <end position="171"/>
    </location>
</feature>
<proteinExistence type="predicted"/>
<dbReference type="InterPro" id="IPR012337">
    <property type="entry name" value="RNaseH-like_sf"/>
</dbReference>
<dbReference type="PROSITE" id="PS50994">
    <property type="entry name" value="INTEGRASE"/>
    <property type="match status" value="1"/>
</dbReference>
<dbReference type="InterPro" id="IPR001584">
    <property type="entry name" value="Integrase_cat-core"/>
</dbReference>
<dbReference type="GO" id="GO:0046872">
    <property type="term" value="F:metal ion binding"/>
    <property type="evidence" value="ECO:0007669"/>
    <property type="project" value="UniProtKB-KW"/>
</dbReference>
<dbReference type="InterPro" id="IPR036397">
    <property type="entry name" value="RNaseH_sf"/>
</dbReference>
<accession>A0AAD5VTP7</accession>
<keyword evidence="3" id="KW-0378">Hydrolase</keyword>
<dbReference type="GO" id="GO:0015074">
    <property type="term" value="P:DNA integration"/>
    <property type="evidence" value="ECO:0007669"/>
    <property type="project" value="InterPro"/>
</dbReference>
<feature type="domain" description="Integrase catalytic" evidence="8">
    <location>
        <begin position="1"/>
        <end position="159"/>
    </location>
</feature>
<keyword evidence="10" id="KW-1185">Reference proteome</keyword>
<evidence type="ECO:0000256" key="5">
    <source>
        <dbReference type="ARBA" id="ARBA00048173"/>
    </source>
</evidence>
<dbReference type="Proteomes" id="UP001213000">
    <property type="component" value="Unassembled WGS sequence"/>
</dbReference>
<name>A0AAD5VTP7_9AGAR</name>
<dbReference type="GO" id="GO:0003964">
    <property type="term" value="F:RNA-directed DNA polymerase activity"/>
    <property type="evidence" value="ECO:0007669"/>
    <property type="project" value="UniProtKB-EC"/>
</dbReference>
<dbReference type="Pfam" id="PF07727">
    <property type="entry name" value="RVT_2"/>
    <property type="match status" value="1"/>
</dbReference>
<dbReference type="PANTHER" id="PTHR42648">
    <property type="entry name" value="TRANSPOSASE, PUTATIVE-RELATED"/>
    <property type="match status" value="1"/>
</dbReference>
<keyword evidence="1" id="KW-0815">Transposition</keyword>
<dbReference type="SUPFAM" id="SSF53098">
    <property type="entry name" value="Ribonuclease H-like"/>
    <property type="match status" value="1"/>
</dbReference>
<dbReference type="PANTHER" id="PTHR42648:SF28">
    <property type="entry name" value="TRANSPOSON-ENCODED PROTEIN WITH RIBONUCLEASE H-LIKE AND RETROVIRUS ZINC FINGER-LIKE DOMAINS"/>
    <property type="match status" value="1"/>
</dbReference>
<evidence type="ECO:0000256" key="1">
    <source>
        <dbReference type="ARBA" id="ARBA00022578"/>
    </source>
</evidence>
<comment type="catalytic activity">
    <reaction evidence="6">
        <text>DNA(n) + a 2'-deoxyribonucleoside 5'-triphosphate = DNA(n+1) + diphosphate</text>
        <dbReference type="Rhea" id="RHEA:22508"/>
        <dbReference type="Rhea" id="RHEA-COMP:17339"/>
        <dbReference type="Rhea" id="RHEA-COMP:17340"/>
        <dbReference type="ChEBI" id="CHEBI:33019"/>
        <dbReference type="ChEBI" id="CHEBI:61560"/>
        <dbReference type="ChEBI" id="CHEBI:173112"/>
        <dbReference type="EC" id="2.7.7.7"/>
    </reaction>
</comment>
<protein>
    <recommendedName>
        <fullName evidence="8">Integrase catalytic domain-containing protein</fullName>
    </recommendedName>
</protein>
<dbReference type="GO" id="GO:0003723">
    <property type="term" value="F:RNA binding"/>
    <property type="evidence" value="ECO:0007669"/>
    <property type="project" value="UniProtKB-KW"/>
</dbReference>
<dbReference type="Gene3D" id="3.30.420.10">
    <property type="entry name" value="Ribonuclease H-like superfamily/Ribonuclease H"/>
    <property type="match status" value="1"/>
</dbReference>
<dbReference type="GO" id="GO:0016787">
    <property type="term" value="F:hydrolase activity"/>
    <property type="evidence" value="ECO:0007669"/>
    <property type="project" value="UniProtKB-KW"/>
</dbReference>
<dbReference type="EMBL" id="JANIEX010000616">
    <property type="protein sequence ID" value="KAJ3564938.1"/>
    <property type="molecule type" value="Genomic_DNA"/>
</dbReference>
<evidence type="ECO:0000256" key="7">
    <source>
        <dbReference type="SAM" id="MobiDB-lite"/>
    </source>
</evidence>
<dbReference type="AlphaFoldDB" id="A0AAD5VTP7"/>
<reference evidence="9" key="1">
    <citation type="submission" date="2022-07" db="EMBL/GenBank/DDBJ databases">
        <title>Genome Sequence of Leucocoprinus birnbaumii.</title>
        <authorList>
            <person name="Buettner E."/>
        </authorList>
    </citation>
    <scope>NUCLEOTIDE SEQUENCE</scope>
    <source>
        <strain evidence="9">VT141</strain>
    </source>
</reference>
<evidence type="ECO:0000256" key="4">
    <source>
        <dbReference type="ARBA" id="ARBA00022884"/>
    </source>
</evidence>
<dbReference type="InterPro" id="IPR013103">
    <property type="entry name" value="RVT_2"/>
</dbReference>
<feature type="region of interest" description="Disordered" evidence="7">
    <location>
        <begin position="145"/>
        <end position="171"/>
    </location>
</feature>
<evidence type="ECO:0000313" key="9">
    <source>
        <dbReference type="EMBL" id="KAJ3564938.1"/>
    </source>
</evidence>
<evidence type="ECO:0000256" key="2">
    <source>
        <dbReference type="ARBA" id="ARBA00022723"/>
    </source>
</evidence>
<keyword evidence="2" id="KW-0479">Metal-binding</keyword>
<evidence type="ECO:0000259" key="8">
    <source>
        <dbReference type="PROSITE" id="PS50994"/>
    </source>
</evidence>
<keyword evidence="4" id="KW-0694">RNA-binding</keyword>
<dbReference type="InterPro" id="IPR039537">
    <property type="entry name" value="Retrotran_Ty1/copia-like"/>
</dbReference>
<dbReference type="GO" id="GO:0005634">
    <property type="term" value="C:nucleus"/>
    <property type="evidence" value="ECO:0007669"/>
    <property type="project" value="UniProtKB-ARBA"/>
</dbReference>
<evidence type="ECO:0000313" key="10">
    <source>
        <dbReference type="Proteomes" id="UP001213000"/>
    </source>
</evidence>